<reference evidence="2 3" key="1">
    <citation type="journal article" date="2016" name="Genome Biol. Evol.">
        <title>Gene Family Evolution Reflects Adaptation to Soil Environmental Stressors in the Genome of the Collembolan Orchesella cincta.</title>
        <authorList>
            <person name="Faddeeva-Vakhrusheva A."/>
            <person name="Derks M.F."/>
            <person name="Anvar S.Y."/>
            <person name="Agamennone V."/>
            <person name="Suring W."/>
            <person name="Smit S."/>
            <person name="van Straalen N.M."/>
            <person name="Roelofs D."/>
        </authorList>
    </citation>
    <scope>NUCLEOTIDE SEQUENCE [LARGE SCALE GENOMIC DNA]</scope>
    <source>
        <tissue evidence="2">Mixed pool</tissue>
    </source>
</reference>
<name>A0A1D2N5V4_ORCCI</name>
<comment type="caution">
    <text evidence="2">The sequence shown here is derived from an EMBL/GenBank/DDBJ whole genome shotgun (WGS) entry which is preliminary data.</text>
</comment>
<evidence type="ECO:0000313" key="3">
    <source>
        <dbReference type="Proteomes" id="UP000094527"/>
    </source>
</evidence>
<sequence>MKWLIGSILLSLAAVFGTVWNVGRSPSSTPKLNSKVSEADTNVEFIASELDEFWDSFQSKMEELWMKGEKTATSLIANAGDAINAMDWLNSREQFVNTPGTMITAENLEITNPGEDCLPNQTLLYVNGYRFRLFGVTLSISSQRISLRFPGADKIDWKARKHELKILAHEKSGKVRWARVQHIGTSTPVTELPIAKGTDGVVIKLN</sequence>
<feature type="signal peptide" evidence="1">
    <location>
        <begin position="1"/>
        <end position="17"/>
    </location>
</feature>
<feature type="chain" id="PRO_5008905084" evidence="1">
    <location>
        <begin position="18"/>
        <end position="206"/>
    </location>
</feature>
<gene>
    <name evidence="2" type="ORF">Ocin01_06035</name>
</gene>
<dbReference type="AlphaFoldDB" id="A0A1D2N5V4"/>
<dbReference type="Proteomes" id="UP000094527">
    <property type="component" value="Unassembled WGS sequence"/>
</dbReference>
<dbReference type="EMBL" id="LJIJ01000195">
    <property type="protein sequence ID" value="ODN00637.1"/>
    <property type="molecule type" value="Genomic_DNA"/>
</dbReference>
<accession>A0A1D2N5V4</accession>
<organism evidence="2 3">
    <name type="scientific">Orchesella cincta</name>
    <name type="common">Springtail</name>
    <name type="synonym">Podura cincta</name>
    <dbReference type="NCBI Taxonomy" id="48709"/>
    <lineage>
        <taxon>Eukaryota</taxon>
        <taxon>Metazoa</taxon>
        <taxon>Ecdysozoa</taxon>
        <taxon>Arthropoda</taxon>
        <taxon>Hexapoda</taxon>
        <taxon>Collembola</taxon>
        <taxon>Entomobryomorpha</taxon>
        <taxon>Entomobryoidea</taxon>
        <taxon>Orchesellidae</taxon>
        <taxon>Orchesellinae</taxon>
        <taxon>Orchesella</taxon>
    </lineage>
</organism>
<evidence type="ECO:0000313" key="2">
    <source>
        <dbReference type="EMBL" id="ODN00637.1"/>
    </source>
</evidence>
<keyword evidence="3" id="KW-1185">Reference proteome</keyword>
<evidence type="ECO:0000256" key="1">
    <source>
        <dbReference type="SAM" id="SignalP"/>
    </source>
</evidence>
<protein>
    <submittedName>
        <fullName evidence="2">Uncharacterized protein</fullName>
    </submittedName>
</protein>
<proteinExistence type="predicted"/>
<keyword evidence="1" id="KW-0732">Signal</keyword>